<proteinExistence type="predicted"/>
<keyword evidence="2" id="KW-1185">Reference proteome</keyword>
<dbReference type="AlphaFoldDB" id="A0A5B7DPP0"/>
<comment type="caution">
    <text evidence="1">The sequence shown here is derived from an EMBL/GenBank/DDBJ whole genome shotgun (WGS) entry which is preliminary data.</text>
</comment>
<accession>A0A5B7DPP0</accession>
<sequence length="69" mass="8086">MTKFQDGKWWDSNLLMDVYPIPRSPPYPLRHRLPKVIYHHAETGRPAASIGAKDKQNTRMLTLKSIKQR</sequence>
<name>A0A5B7DPP0_PORTR</name>
<evidence type="ECO:0000313" key="1">
    <source>
        <dbReference type="EMBL" id="MPC22923.1"/>
    </source>
</evidence>
<dbReference type="Proteomes" id="UP000324222">
    <property type="component" value="Unassembled WGS sequence"/>
</dbReference>
<gene>
    <name evidence="1" type="ORF">E2C01_015952</name>
</gene>
<organism evidence="1 2">
    <name type="scientific">Portunus trituberculatus</name>
    <name type="common">Swimming crab</name>
    <name type="synonym">Neptunus trituberculatus</name>
    <dbReference type="NCBI Taxonomy" id="210409"/>
    <lineage>
        <taxon>Eukaryota</taxon>
        <taxon>Metazoa</taxon>
        <taxon>Ecdysozoa</taxon>
        <taxon>Arthropoda</taxon>
        <taxon>Crustacea</taxon>
        <taxon>Multicrustacea</taxon>
        <taxon>Malacostraca</taxon>
        <taxon>Eumalacostraca</taxon>
        <taxon>Eucarida</taxon>
        <taxon>Decapoda</taxon>
        <taxon>Pleocyemata</taxon>
        <taxon>Brachyura</taxon>
        <taxon>Eubrachyura</taxon>
        <taxon>Portunoidea</taxon>
        <taxon>Portunidae</taxon>
        <taxon>Portuninae</taxon>
        <taxon>Portunus</taxon>
    </lineage>
</organism>
<dbReference type="EMBL" id="VSRR010001143">
    <property type="protein sequence ID" value="MPC22923.1"/>
    <property type="molecule type" value="Genomic_DNA"/>
</dbReference>
<evidence type="ECO:0000313" key="2">
    <source>
        <dbReference type="Proteomes" id="UP000324222"/>
    </source>
</evidence>
<protein>
    <submittedName>
        <fullName evidence="1">Uncharacterized protein</fullName>
    </submittedName>
</protein>
<reference evidence="1 2" key="1">
    <citation type="submission" date="2019-05" db="EMBL/GenBank/DDBJ databases">
        <title>Another draft genome of Portunus trituberculatus and its Hox gene families provides insights of decapod evolution.</title>
        <authorList>
            <person name="Jeong J.-H."/>
            <person name="Song I."/>
            <person name="Kim S."/>
            <person name="Choi T."/>
            <person name="Kim D."/>
            <person name="Ryu S."/>
            <person name="Kim W."/>
        </authorList>
    </citation>
    <scope>NUCLEOTIDE SEQUENCE [LARGE SCALE GENOMIC DNA]</scope>
    <source>
        <tissue evidence="1">Muscle</tissue>
    </source>
</reference>